<accession>A0A160TS76</accession>
<reference evidence="2" key="1">
    <citation type="submission" date="2015-10" db="EMBL/GenBank/DDBJ databases">
        <authorList>
            <person name="Gilbert D.G."/>
        </authorList>
    </citation>
    <scope>NUCLEOTIDE SEQUENCE</scope>
</reference>
<evidence type="ECO:0000256" key="1">
    <source>
        <dbReference type="SAM" id="MobiDB-lite"/>
    </source>
</evidence>
<feature type="compositionally biased region" description="Basic and acidic residues" evidence="1">
    <location>
        <begin position="7"/>
        <end position="18"/>
    </location>
</feature>
<dbReference type="AlphaFoldDB" id="A0A160TS76"/>
<gene>
    <name evidence="2" type="ORF">MGWOODY_XGa2767</name>
</gene>
<organism evidence="2">
    <name type="scientific">hydrothermal vent metagenome</name>
    <dbReference type="NCBI Taxonomy" id="652676"/>
    <lineage>
        <taxon>unclassified sequences</taxon>
        <taxon>metagenomes</taxon>
        <taxon>ecological metagenomes</taxon>
    </lineage>
</organism>
<protein>
    <submittedName>
        <fullName evidence="2">Uncharacterized protein</fullName>
    </submittedName>
</protein>
<feature type="region of interest" description="Disordered" evidence="1">
    <location>
        <begin position="1"/>
        <end position="21"/>
    </location>
</feature>
<dbReference type="EMBL" id="CZRL01000094">
    <property type="protein sequence ID" value="CUS53135.1"/>
    <property type="molecule type" value="Genomic_DNA"/>
</dbReference>
<evidence type="ECO:0000313" key="2">
    <source>
        <dbReference type="EMBL" id="CUS53135.1"/>
    </source>
</evidence>
<sequence>MVGPVSLKDRTGPRVVVDRRHRPIGLSSQYFRQQPDKQFG</sequence>
<proteinExistence type="predicted"/>
<name>A0A160TS76_9ZZZZ</name>